<dbReference type="Pfam" id="PF08277">
    <property type="entry name" value="PAN_3"/>
    <property type="match status" value="1"/>
</dbReference>
<dbReference type="InterPro" id="IPR016186">
    <property type="entry name" value="C-type_lectin-like/link_sf"/>
</dbReference>
<dbReference type="Gene3D" id="3.10.100.10">
    <property type="entry name" value="Mannose-Binding Protein A, subunit A"/>
    <property type="match status" value="1"/>
</dbReference>
<dbReference type="OrthoDB" id="5841182at2759"/>
<evidence type="ECO:0000313" key="4">
    <source>
        <dbReference type="Proteomes" id="UP000230233"/>
    </source>
</evidence>
<feature type="domain" description="PAN-3" evidence="2">
    <location>
        <begin position="6"/>
        <end position="131"/>
    </location>
</feature>
<sequence>MFFQWGFFFFLLNILHSNAANQKMMLVFGKVANIDLSKGTVKSEKNCINDCYKQAKCFVAYMNSNGNCLSFDFDYTKNLTVIETTRSEGLKVAFKINFNLTDCPSYEQLETIVGENDESILWNRTYNGWTFNRCIDDWKVFPRIDSSAVCMQTFNLSEGVSKAKSIEFCEQKGFKLTGVASVAESQWIVGRIITNGANYRGYWIDGERKNRVFGWTDGYTTPLLGNSALVVSNAELSITNLA</sequence>
<feature type="signal peptide" evidence="1">
    <location>
        <begin position="1"/>
        <end position="19"/>
    </location>
</feature>
<dbReference type="CDD" id="cd00037">
    <property type="entry name" value="CLECT"/>
    <property type="match status" value="1"/>
</dbReference>
<feature type="chain" id="PRO_5013586313" description="PAN-3 domain-containing protein" evidence="1">
    <location>
        <begin position="20"/>
        <end position="242"/>
    </location>
</feature>
<gene>
    <name evidence="3" type="primary">Cnig_chr_II.g6296</name>
    <name evidence="3" type="ORF">B9Z55_006296</name>
</gene>
<keyword evidence="4" id="KW-1185">Reference proteome</keyword>
<accession>A0A2G5V4K2</accession>
<evidence type="ECO:0000313" key="3">
    <source>
        <dbReference type="EMBL" id="PIC46687.1"/>
    </source>
</evidence>
<dbReference type="STRING" id="1611254.A0A2G5V4K2"/>
<dbReference type="SMART" id="SM00605">
    <property type="entry name" value="CW"/>
    <property type="match status" value="1"/>
</dbReference>
<dbReference type="InterPro" id="IPR006583">
    <property type="entry name" value="PAN-3_domain"/>
</dbReference>
<organism evidence="3 4">
    <name type="scientific">Caenorhabditis nigoni</name>
    <dbReference type="NCBI Taxonomy" id="1611254"/>
    <lineage>
        <taxon>Eukaryota</taxon>
        <taxon>Metazoa</taxon>
        <taxon>Ecdysozoa</taxon>
        <taxon>Nematoda</taxon>
        <taxon>Chromadorea</taxon>
        <taxon>Rhabditida</taxon>
        <taxon>Rhabditina</taxon>
        <taxon>Rhabditomorpha</taxon>
        <taxon>Rhabditoidea</taxon>
        <taxon>Rhabditidae</taxon>
        <taxon>Peloderinae</taxon>
        <taxon>Caenorhabditis</taxon>
    </lineage>
</organism>
<dbReference type="Proteomes" id="UP000230233">
    <property type="component" value="Chromosome II"/>
</dbReference>
<name>A0A2G5V4K2_9PELO</name>
<proteinExistence type="predicted"/>
<protein>
    <recommendedName>
        <fullName evidence="2">PAN-3 domain-containing protein</fullName>
    </recommendedName>
</protein>
<dbReference type="EMBL" id="PDUG01000002">
    <property type="protein sequence ID" value="PIC46687.1"/>
    <property type="molecule type" value="Genomic_DNA"/>
</dbReference>
<keyword evidence="1" id="KW-0732">Signal</keyword>
<evidence type="ECO:0000259" key="2">
    <source>
        <dbReference type="SMART" id="SM00605"/>
    </source>
</evidence>
<evidence type="ECO:0000256" key="1">
    <source>
        <dbReference type="SAM" id="SignalP"/>
    </source>
</evidence>
<dbReference type="AlphaFoldDB" id="A0A2G5V4K2"/>
<dbReference type="PANTHER" id="PTHR47629">
    <property type="entry name" value="C-TYPE LECTIN-RELATED"/>
    <property type="match status" value="1"/>
</dbReference>
<dbReference type="SUPFAM" id="SSF56436">
    <property type="entry name" value="C-type lectin-like"/>
    <property type="match status" value="1"/>
</dbReference>
<comment type="caution">
    <text evidence="3">The sequence shown here is derived from an EMBL/GenBank/DDBJ whole genome shotgun (WGS) entry which is preliminary data.</text>
</comment>
<dbReference type="PANTHER" id="PTHR47629:SF5">
    <property type="entry name" value="C-TYPE LECTIN-RELATED"/>
    <property type="match status" value="1"/>
</dbReference>
<dbReference type="InterPro" id="IPR016187">
    <property type="entry name" value="CTDL_fold"/>
</dbReference>
<reference evidence="4" key="1">
    <citation type="submission" date="2017-10" db="EMBL/GenBank/DDBJ databases">
        <title>Rapid genome shrinkage in a self-fertile nematode reveals novel sperm competition proteins.</title>
        <authorList>
            <person name="Yin D."/>
            <person name="Schwarz E.M."/>
            <person name="Thomas C.G."/>
            <person name="Felde R.L."/>
            <person name="Korf I.F."/>
            <person name="Cutter A.D."/>
            <person name="Schartner C.M."/>
            <person name="Ralston E.J."/>
            <person name="Meyer B.J."/>
            <person name="Haag E.S."/>
        </authorList>
    </citation>
    <scope>NUCLEOTIDE SEQUENCE [LARGE SCALE GENOMIC DNA]</scope>
    <source>
        <strain evidence="4">JU1422</strain>
    </source>
</reference>